<feature type="binding site" evidence="8">
    <location>
        <position position="275"/>
    </location>
    <ligand>
        <name>Mn(2+)</name>
        <dbReference type="ChEBI" id="CHEBI:29035"/>
    </ligand>
</feature>
<feature type="binding site" evidence="7">
    <location>
        <position position="434"/>
    </location>
    <ligand>
        <name>substrate</name>
    </ligand>
</feature>
<dbReference type="InterPro" id="IPR017850">
    <property type="entry name" value="Alkaline_phosphatase_core_sf"/>
</dbReference>
<evidence type="ECO:0000259" key="10">
    <source>
        <dbReference type="Pfam" id="PF00884"/>
    </source>
</evidence>
<dbReference type="GO" id="GO:0005886">
    <property type="term" value="C:plasma membrane"/>
    <property type="evidence" value="ECO:0007669"/>
    <property type="project" value="UniProtKB-SubCell"/>
</dbReference>
<keyword evidence="11" id="KW-0808">Transferase</keyword>
<dbReference type="GO" id="GO:0016787">
    <property type="term" value="F:hydrolase activity"/>
    <property type="evidence" value="ECO:0007669"/>
    <property type="project" value="UniProtKB-KW"/>
</dbReference>
<evidence type="ECO:0000256" key="3">
    <source>
        <dbReference type="ARBA" id="ARBA00022692"/>
    </source>
</evidence>
<evidence type="ECO:0000256" key="7">
    <source>
        <dbReference type="PIRSR" id="PIRSR005091-2"/>
    </source>
</evidence>
<name>A0A7C9HDW4_9BACT</name>
<dbReference type="InterPro" id="IPR012160">
    <property type="entry name" value="LtaS-like"/>
</dbReference>
<comment type="subcellular location">
    <subcellularLocation>
        <location evidence="1">Cell membrane</location>
        <topology evidence="1">Multi-pass membrane protein</topology>
    </subcellularLocation>
</comment>
<dbReference type="AlphaFoldDB" id="A0A7C9HDW4"/>
<dbReference type="GO" id="GO:0016740">
    <property type="term" value="F:transferase activity"/>
    <property type="evidence" value="ECO:0007669"/>
    <property type="project" value="UniProtKB-KW"/>
</dbReference>
<dbReference type="SUPFAM" id="SSF53649">
    <property type="entry name" value="Alkaline phosphatase-like"/>
    <property type="match status" value="1"/>
</dbReference>
<feature type="transmembrane region" description="Helical" evidence="9">
    <location>
        <begin position="87"/>
        <end position="107"/>
    </location>
</feature>
<feature type="active site" evidence="6">
    <location>
        <position position="315"/>
    </location>
</feature>
<evidence type="ECO:0000313" key="11">
    <source>
        <dbReference type="EMBL" id="MUL27589.1"/>
    </source>
</evidence>
<feature type="binding site" evidence="8">
    <location>
        <position position="483"/>
    </location>
    <ligand>
        <name>Mn(2+)</name>
        <dbReference type="ChEBI" id="CHEBI:29035"/>
    </ligand>
</feature>
<organism evidence="11 12">
    <name type="scientific">Prevotella vespertina</name>
    <dbReference type="NCBI Taxonomy" id="2608404"/>
    <lineage>
        <taxon>Bacteria</taxon>
        <taxon>Pseudomonadati</taxon>
        <taxon>Bacteroidota</taxon>
        <taxon>Bacteroidia</taxon>
        <taxon>Bacteroidales</taxon>
        <taxon>Prevotellaceae</taxon>
        <taxon>Prevotella</taxon>
    </lineage>
</organism>
<feature type="binding site" evidence="8">
    <location>
        <position position="482"/>
    </location>
    <ligand>
        <name>Mn(2+)</name>
        <dbReference type="ChEBI" id="CHEBI:29035"/>
    </ligand>
</feature>
<dbReference type="CDD" id="cd16015">
    <property type="entry name" value="LTA_synthase"/>
    <property type="match status" value="1"/>
</dbReference>
<evidence type="ECO:0000313" key="12">
    <source>
        <dbReference type="Proteomes" id="UP000482295"/>
    </source>
</evidence>
<keyword evidence="4 9" id="KW-1133">Transmembrane helix</keyword>
<protein>
    <submittedName>
        <fullName evidence="11">Sulfatase-like hydrolase/transferase</fullName>
    </submittedName>
</protein>
<feature type="binding site" evidence="8">
    <location>
        <position position="315"/>
    </location>
    <ligand>
        <name>Mn(2+)</name>
        <dbReference type="ChEBI" id="CHEBI:29035"/>
    </ligand>
</feature>
<feature type="transmembrane region" description="Helical" evidence="9">
    <location>
        <begin position="172"/>
        <end position="192"/>
    </location>
</feature>
<keyword evidence="5 9" id="KW-0472">Membrane</keyword>
<evidence type="ECO:0000256" key="6">
    <source>
        <dbReference type="PIRSR" id="PIRSR005091-1"/>
    </source>
</evidence>
<evidence type="ECO:0000256" key="5">
    <source>
        <dbReference type="ARBA" id="ARBA00023136"/>
    </source>
</evidence>
<feature type="transmembrane region" description="Helical" evidence="9">
    <location>
        <begin position="141"/>
        <end position="160"/>
    </location>
</feature>
<feature type="transmembrane region" description="Helical" evidence="9">
    <location>
        <begin position="7"/>
        <end position="27"/>
    </location>
</feature>
<reference evidence="11 12" key="1">
    <citation type="submission" date="2019-09" db="EMBL/GenBank/DDBJ databases">
        <title>Prevotella A2879 sp. nov., isolated from an abscess of a patient.</title>
        <authorList>
            <person name="Buhl M."/>
            <person name="Oberhettinger P."/>
        </authorList>
    </citation>
    <scope>NUCLEOTIDE SEQUENCE [LARGE SCALE GENOMIC DNA]</scope>
    <source>
        <strain evidence="11 12">A2879</strain>
    </source>
</reference>
<dbReference type="InterPro" id="IPR050448">
    <property type="entry name" value="OpgB/LTA_synthase_biosynth"/>
</dbReference>
<keyword evidence="3 9" id="KW-0812">Transmembrane</keyword>
<feature type="domain" description="Sulfatase N-terminal" evidence="10">
    <location>
        <begin position="267"/>
        <end position="532"/>
    </location>
</feature>
<sequence>MKKDLSILLWLFIAFTLFFLGIQKPLFLIYNHGFGKLSPSFHDILEIYVHGFAIDMATVGYMMAIPLLLFGIKWVWAKFPIKKSLNIYLVIISILLTLGALADASLYEFWEFKLDRMAFFYLNDPKDAFASVSVGYLLVRLLGWIVLSAISYVLLAWPLWKVQLGKIKTNPWLRGVLFVVIGGALFAMIRGLRIWPNTPGRAFYSNVTFYNHAALNPIFNLMYSLQKEEDDYKEFDAFDEKTRAKLYEGLFPTKADSTEKLIKTSRPNVLVVVLEGFGSCFIEGLGGMKDVGVNINRLLPESVVFDSCYCGSFRTDRGIVCAVSGYLGQPTTSIMRFTHKIKHLPGLPKTLKKYGYQTQALYGGDVSFFNMSEYFLDSGHDKLVTEDDFPASDRTTKWGVPDHVTFNWLYNDIVRRDKEKSGPWYTTFLTISSHNPFDVPYHRLKDKKYNAFAYTDQCFGTFIDKLKKTPAWKNLLIVVVADHGFNWREIASPKFPYIPFLMMGGAIKHPQRIHKLISQTDLPATVLGQMGIPHEDFTFSRDVMGNTYRYPFGFNTFNNGFNFCDSTGCTVYDNVSKRAIYGNDKRRINIGKAILQTLYHDMAKR</sequence>
<dbReference type="Proteomes" id="UP000482295">
    <property type="component" value="Unassembled WGS sequence"/>
</dbReference>
<evidence type="ECO:0000256" key="2">
    <source>
        <dbReference type="ARBA" id="ARBA00022475"/>
    </source>
</evidence>
<keyword evidence="7" id="KW-0479">Metal-binding</keyword>
<dbReference type="PIRSF" id="PIRSF005091">
    <property type="entry name" value="Mmb_sulf_HI1246"/>
    <property type="match status" value="1"/>
</dbReference>
<accession>A0A7C9HDW4</accession>
<keyword evidence="12" id="KW-1185">Reference proteome</keyword>
<gene>
    <name evidence="11" type="ORF">F0475_04565</name>
</gene>
<dbReference type="Gene3D" id="3.40.720.10">
    <property type="entry name" value="Alkaline Phosphatase, subunit A"/>
    <property type="match status" value="1"/>
</dbReference>
<evidence type="ECO:0000256" key="1">
    <source>
        <dbReference type="ARBA" id="ARBA00004651"/>
    </source>
</evidence>
<evidence type="ECO:0000256" key="8">
    <source>
        <dbReference type="PIRSR" id="PIRSR005091-3"/>
    </source>
</evidence>
<dbReference type="RefSeq" id="WP_155715660.1">
    <property type="nucleotide sequence ID" value="NZ_VVIQ01000003.1"/>
</dbReference>
<dbReference type="EMBL" id="VVIQ01000003">
    <property type="protein sequence ID" value="MUL27589.1"/>
    <property type="molecule type" value="Genomic_DNA"/>
</dbReference>
<dbReference type="GO" id="GO:0046872">
    <property type="term" value="F:metal ion binding"/>
    <property type="evidence" value="ECO:0007669"/>
    <property type="project" value="UniProtKB-KW"/>
</dbReference>
<keyword evidence="2" id="KW-1003">Cell membrane</keyword>
<feature type="transmembrane region" description="Helical" evidence="9">
    <location>
        <begin position="47"/>
        <end position="75"/>
    </location>
</feature>
<comment type="caution">
    <text evidence="11">The sequence shown here is derived from an EMBL/GenBank/DDBJ whole genome shotgun (WGS) entry which is preliminary data.</text>
</comment>
<evidence type="ECO:0000256" key="9">
    <source>
        <dbReference type="SAM" id="Phobius"/>
    </source>
</evidence>
<proteinExistence type="predicted"/>
<keyword evidence="7" id="KW-0464">Manganese</keyword>
<dbReference type="Pfam" id="PF00884">
    <property type="entry name" value="Sulfatase"/>
    <property type="match status" value="1"/>
</dbReference>
<keyword evidence="11" id="KW-0378">Hydrolase</keyword>
<dbReference type="PANTHER" id="PTHR47371">
    <property type="entry name" value="LIPOTEICHOIC ACID SYNTHASE"/>
    <property type="match status" value="1"/>
</dbReference>
<dbReference type="PANTHER" id="PTHR47371:SF3">
    <property type="entry name" value="PHOSPHOGLYCEROL TRANSFERASE I"/>
    <property type="match status" value="1"/>
</dbReference>
<dbReference type="InterPro" id="IPR000917">
    <property type="entry name" value="Sulfatase_N"/>
</dbReference>
<evidence type="ECO:0000256" key="4">
    <source>
        <dbReference type="ARBA" id="ARBA00022989"/>
    </source>
</evidence>